<dbReference type="RefSeq" id="WP_179356993.1">
    <property type="nucleotide sequence ID" value="NZ_CP058627.1"/>
</dbReference>
<evidence type="ECO:0000313" key="6">
    <source>
        <dbReference type="Proteomes" id="UP000509597"/>
    </source>
</evidence>
<dbReference type="SMART" id="SM00797">
    <property type="entry name" value="AHS2"/>
    <property type="match status" value="1"/>
</dbReference>
<dbReference type="Pfam" id="PF02626">
    <property type="entry name" value="CT_A_B"/>
    <property type="match status" value="1"/>
</dbReference>
<dbReference type="GO" id="GO:0005524">
    <property type="term" value="F:ATP binding"/>
    <property type="evidence" value="ECO:0007669"/>
    <property type="project" value="UniProtKB-KW"/>
</dbReference>
<organism evidence="5 6">
    <name type="scientific">Chitinibacter bivalviorum</name>
    <dbReference type="NCBI Taxonomy" id="2739434"/>
    <lineage>
        <taxon>Bacteria</taxon>
        <taxon>Pseudomonadati</taxon>
        <taxon>Pseudomonadota</taxon>
        <taxon>Betaproteobacteria</taxon>
        <taxon>Neisseriales</taxon>
        <taxon>Chitinibacteraceae</taxon>
        <taxon>Chitinibacter</taxon>
    </lineage>
</organism>
<dbReference type="NCBIfam" id="TIGR00724">
    <property type="entry name" value="urea_amlyse_rel"/>
    <property type="match status" value="1"/>
</dbReference>
<evidence type="ECO:0000256" key="3">
    <source>
        <dbReference type="ARBA" id="ARBA00022840"/>
    </source>
</evidence>
<keyword evidence="6" id="KW-1185">Reference proteome</keyword>
<proteinExistence type="predicted"/>
<evidence type="ECO:0000256" key="2">
    <source>
        <dbReference type="ARBA" id="ARBA00022801"/>
    </source>
</evidence>
<keyword evidence="5" id="KW-0808">Transferase</keyword>
<dbReference type="InterPro" id="IPR003778">
    <property type="entry name" value="CT_A_B"/>
</dbReference>
<dbReference type="InterPro" id="IPR052708">
    <property type="entry name" value="PxpC"/>
</dbReference>
<reference evidence="5 6" key="1">
    <citation type="submission" date="2020-07" db="EMBL/GenBank/DDBJ databases">
        <title>Complete genome sequence of Chitinibacter sp. 2T18.</title>
        <authorList>
            <person name="Bae J.-W."/>
            <person name="Choi J.-W."/>
        </authorList>
    </citation>
    <scope>NUCLEOTIDE SEQUENCE [LARGE SCALE GENOMIC DNA]</scope>
    <source>
        <strain evidence="5 6">2T18</strain>
    </source>
</reference>
<sequence length="313" mass="33358">MKPLLRILKAGLQTTVQDLGRPQGASWGLPVGGAADGFALQLANLMLGNPLDAAVLEITLGGFQAQFEQTSSFALAGANCQATLDGQLLLPNAVYRGVKGQVLRFMPPEQGVRSYLALPGGIDVPLLWGSRSTLLASKIGGFAGRALKKGDVLSALRRDKSRSPCAVAMPERGELIRFLPGPQWLQLGAEGQKLLTSQAWQVDIHSNRMGLKINASKLFMDIPMEMSSHAVMAGTIQLPPNGQPIILLSDAQVTGGYPVVGQVIQADLWRLGQLRAGESIHLFAVSEDNALDALARQQAWFKRVASALAAHSL</sequence>
<dbReference type="GO" id="GO:0016740">
    <property type="term" value="F:transferase activity"/>
    <property type="evidence" value="ECO:0007669"/>
    <property type="project" value="UniProtKB-KW"/>
</dbReference>
<dbReference type="KEGG" id="chiz:HQ393_00875"/>
<dbReference type="InterPro" id="IPR029000">
    <property type="entry name" value="Cyclophilin-like_dom_sf"/>
</dbReference>
<protein>
    <submittedName>
        <fullName evidence="5">Biotin-dependent carboxyltransferase family protein</fullName>
    </submittedName>
</protein>
<feature type="domain" description="Carboxyltransferase" evidence="4">
    <location>
        <begin position="26"/>
        <end position="300"/>
    </location>
</feature>
<name>A0A7H9BEE7_9NEIS</name>
<evidence type="ECO:0000256" key="1">
    <source>
        <dbReference type="ARBA" id="ARBA00022741"/>
    </source>
</evidence>
<dbReference type="AlphaFoldDB" id="A0A7H9BEE7"/>
<accession>A0A7H9BEE7</accession>
<dbReference type="Gene3D" id="2.40.100.10">
    <property type="entry name" value="Cyclophilin-like"/>
    <property type="match status" value="1"/>
</dbReference>
<keyword evidence="3" id="KW-0067">ATP-binding</keyword>
<evidence type="ECO:0000313" key="5">
    <source>
        <dbReference type="EMBL" id="QLG86907.1"/>
    </source>
</evidence>
<dbReference type="SUPFAM" id="SSF50891">
    <property type="entry name" value="Cyclophilin-like"/>
    <property type="match status" value="1"/>
</dbReference>
<keyword evidence="1" id="KW-0547">Nucleotide-binding</keyword>
<dbReference type="PANTHER" id="PTHR43309">
    <property type="entry name" value="5-OXOPROLINASE SUBUNIT C"/>
    <property type="match status" value="1"/>
</dbReference>
<dbReference type="Proteomes" id="UP000509597">
    <property type="component" value="Chromosome"/>
</dbReference>
<evidence type="ECO:0000259" key="4">
    <source>
        <dbReference type="SMART" id="SM00797"/>
    </source>
</evidence>
<keyword evidence="2" id="KW-0378">Hydrolase</keyword>
<dbReference type="EMBL" id="CP058627">
    <property type="protein sequence ID" value="QLG86907.1"/>
    <property type="molecule type" value="Genomic_DNA"/>
</dbReference>
<dbReference type="GO" id="GO:0016787">
    <property type="term" value="F:hydrolase activity"/>
    <property type="evidence" value="ECO:0007669"/>
    <property type="project" value="UniProtKB-KW"/>
</dbReference>
<gene>
    <name evidence="5" type="ORF">HQ393_00875</name>
</gene>
<dbReference type="PANTHER" id="PTHR43309:SF3">
    <property type="entry name" value="5-OXOPROLINASE SUBUNIT C"/>
    <property type="match status" value="1"/>
</dbReference>